<dbReference type="GO" id="GO:0016887">
    <property type="term" value="F:ATP hydrolysis activity"/>
    <property type="evidence" value="ECO:0007669"/>
    <property type="project" value="RHEA"/>
</dbReference>
<dbReference type="InterPro" id="IPR045562">
    <property type="entry name" value="RecG_dom3_C"/>
</dbReference>
<keyword evidence="3 15" id="KW-0547">Nucleotide-binding</keyword>
<dbReference type="FunFam" id="3.40.50.300:FF:000391">
    <property type="entry name" value="ATP-dependent DNA helicase RecG"/>
    <property type="match status" value="1"/>
</dbReference>
<keyword evidence="11" id="KW-0413">Isomerase</keyword>
<keyword evidence="19" id="KW-1185">Reference proteome</keyword>
<dbReference type="InterPro" id="IPR011545">
    <property type="entry name" value="DEAD/DEAH_box_helicase_dom"/>
</dbReference>
<dbReference type="SUPFAM" id="SSF50249">
    <property type="entry name" value="Nucleic acid-binding proteins"/>
    <property type="match status" value="1"/>
</dbReference>
<dbReference type="AlphaFoldDB" id="A0A3E0U2P1"/>
<comment type="similarity">
    <text evidence="1 15">Belongs to the helicase family. RecG subfamily.</text>
</comment>
<evidence type="ECO:0000256" key="2">
    <source>
        <dbReference type="ARBA" id="ARBA00017846"/>
    </source>
</evidence>
<dbReference type="InterPro" id="IPR004609">
    <property type="entry name" value="ATP-dep_DNA_helicase_RecG"/>
</dbReference>
<dbReference type="GO" id="GO:0005524">
    <property type="term" value="F:ATP binding"/>
    <property type="evidence" value="ECO:0007669"/>
    <property type="project" value="UniProtKB-KW"/>
</dbReference>
<evidence type="ECO:0000256" key="6">
    <source>
        <dbReference type="ARBA" id="ARBA00022806"/>
    </source>
</evidence>
<dbReference type="RefSeq" id="WP_116015869.1">
    <property type="nucleotide sequence ID" value="NZ_QUOT01000001.1"/>
</dbReference>
<evidence type="ECO:0000256" key="9">
    <source>
        <dbReference type="ARBA" id="ARBA00023172"/>
    </source>
</evidence>
<keyword evidence="10 15" id="KW-0234">DNA repair</keyword>
<comment type="function">
    <text evidence="15">Plays a critical role in recombination and DNA repair. Helps process Holliday junction intermediates to mature products by catalyzing branch migration. Has replication fork regression activity, unwinds stalled or blocked replication forks to make a HJ that can be resolved. Has a DNA unwinding activity characteristic of a DNA helicase with 3'-5' polarity.</text>
</comment>
<evidence type="ECO:0000256" key="8">
    <source>
        <dbReference type="ARBA" id="ARBA00023125"/>
    </source>
</evidence>
<evidence type="ECO:0000256" key="15">
    <source>
        <dbReference type="RuleBase" id="RU363016"/>
    </source>
</evidence>
<keyword evidence="4 15" id="KW-0227">DNA damage</keyword>
<dbReference type="InterPro" id="IPR001650">
    <property type="entry name" value="Helicase_C-like"/>
</dbReference>
<evidence type="ECO:0000313" key="18">
    <source>
        <dbReference type="EMBL" id="REL31206.1"/>
    </source>
</evidence>
<evidence type="ECO:0000259" key="17">
    <source>
        <dbReference type="PROSITE" id="PS51194"/>
    </source>
</evidence>
<accession>A0A3E0U2P1</accession>
<dbReference type="InterPro" id="IPR047112">
    <property type="entry name" value="RecG/Mfd"/>
</dbReference>
<dbReference type="PANTHER" id="PTHR47964:SF1">
    <property type="entry name" value="ATP-DEPENDENT DNA HELICASE HOMOLOG RECG, CHLOROPLASTIC"/>
    <property type="match status" value="1"/>
</dbReference>
<dbReference type="NCBIfam" id="NF008166">
    <property type="entry name" value="PRK10917.1-4"/>
    <property type="match status" value="1"/>
</dbReference>
<comment type="catalytic activity">
    <reaction evidence="12 15">
        <text>Couples ATP hydrolysis with the unwinding of duplex DNA by translocating in the 3'-5' direction.</text>
        <dbReference type="EC" id="5.6.2.4"/>
    </reaction>
</comment>
<dbReference type="InterPro" id="IPR033454">
    <property type="entry name" value="RecG_wedge"/>
</dbReference>
<dbReference type="GO" id="GO:0043138">
    <property type="term" value="F:3'-5' DNA helicase activity"/>
    <property type="evidence" value="ECO:0007669"/>
    <property type="project" value="UniProtKB-EC"/>
</dbReference>
<proteinExistence type="inferred from homology"/>
<dbReference type="Pfam" id="PF00270">
    <property type="entry name" value="DEAD"/>
    <property type="match status" value="1"/>
</dbReference>
<evidence type="ECO:0000256" key="4">
    <source>
        <dbReference type="ARBA" id="ARBA00022763"/>
    </source>
</evidence>
<dbReference type="Gene3D" id="3.40.50.300">
    <property type="entry name" value="P-loop containing nucleotide triphosphate hydrolases"/>
    <property type="match status" value="2"/>
</dbReference>
<comment type="catalytic activity">
    <reaction evidence="14 15">
        <text>ATP + H2O = ADP + phosphate + H(+)</text>
        <dbReference type="Rhea" id="RHEA:13065"/>
        <dbReference type="ChEBI" id="CHEBI:15377"/>
        <dbReference type="ChEBI" id="CHEBI:15378"/>
        <dbReference type="ChEBI" id="CHEBI:30616"/>
        <dbReference type="ChEBI" id="CHEBI:43474"/>
        <dbReference type="ChEBI" id="CHEBI:456216"/>
        <dbReference type="EC" id="5.6.2.4"/>
    </reaction>
</comment>
<dbReference type="Proteomes" id="UP000256899">
    <property type="component" value="Unassembled WGS sequence"/>
</dbReference>
<evidence type="ECO:0000259" key="16">
    <source>
        <dbReference type="PROSITE" id="PS51192"/>
    </source>
</evidence>
<evidence type="ECO:0000313" key="19">
    <source>
        <dbReference type="Proteomes" id="UP000256899"/>
    </source>
</evidence>
<reference evidence="19" key="1">
    <citation type="submission" date="2018-08" db="EMBL/GenBank/DDBJ databases">
        <title>Thalassotalea euphylliae genome.</title>
        <authorList>
            <person name="Summers S."/>
            <person name="Rice S.A."/>
            <person name="Freckelton M.L."/>
            <person name="Nedved B.T."/>
            <person name="Hadfield M.G."/>
        </authorList>
    </citation>
    <scope>NUCLEOTIDE SEQUENCE [LARGE SCALE GENOMIC DNA]</scope>
    <source>
        <strain evidence="19">H3</strain>
    </source>
</reference>
<dbReference type="InterPro" id="IPR027417">
    <property type="entry name" value="P-loop_NTPase"/>
</dbReference>
<evidence type="ECO:0000256" key="14">
    <source>
        <dbReference type="ARBA" id="ARBA00048988"/>
    </source>
</evidence>
<keyword evidence="6 15" id="KW-0347">Helicase</keyword>
<dbReference type="GO" id="GO:0006281">
    <property type="term" value="P:DNA repair"/>
    <property type="evidence" value="ECO:0007669"/>
    <property type="project" value="UniProtKB-UniRule"/>
</dbReference>
<dbReference type="InterPro" id="IPR014001">
    <property type="entry name" value="Helicase_ATP-bd"/>
</dbReference>
<evidence type="ECO:0000256" key="10">
    <source>
        <dbReference type="ARBA" id="ARBA00023204"/>
    </source>
</evidence>
<dbReference type="NCBIfam" id="NF008168">
    <property type="entry name" value="PRK10917.2-2"/>
    <property type="match status" value="1"/>
</dbReference>
<dbReference type="SUPFAM" id="SSF52540">
    <property type="entry name" value="P-loop containing nucleoside triphosphate hydrolases"/>
    <property type="match status" value="2"/>
</dbReference>
<dbReference type="NCBIfam" id="NF008165">
    <property type="entry name" value="PRK10917.1-3"/>
    <property type="match status" value="1"/>
</dbReference>
<dbReference type="CDD" id="cd04488">
    <property type="entry name" value="RecG_wedge_OBF"/>
    <property type="match status" value="1"/>
</dbReference>
<evidence type="ECO:0000256" key="1">
    <source>
        <dbReference type="ARBA" id="ARBA00007504"/>
    </source>
</evidence>
<evidence type="ECO:0000256" key="5">
    <source>
        <dbReference type="ARBA" id="ARBA00022801"/>
    </source>
</evidence>
<sequence length="695" mass="77317">MSGTTNLAQVTIASLKGVGPAMADKFAKLGLNSVQDLLFHLPLRYEDRTRVTAVRDLLPGIYTNIIGEITNNQVVLGRKRMLVVTINDGTGSVDLRFFHFSAAQKNALAIGTELRCYGEVQRGPRSFQIVHPEYKPLDNDQALTAVEETLTPVYPTTDGLRQITFRNISEQALKRLEHGSVEELLPAQFLNEPYTLAEALKLIHRPPPDVSTEQLENGIHPAQLRLIKEELLAHNLSMVKLRQSADKHDAMPMHVDTNLNQKFLDSLPFAPTGAQARVVKEIRDDLAKEVPMMRLVQGDVGSGKTLVAALAAITAISQGYQVALMAPTEILAEQHAINFQRWFEPLNITVGWLAGKTKAKARREALAQIADGTIQMAVGTHALFQEQVEFHKLTLIIIDEQHRFGVHQRLSLREKGAFDNKYPHQLIMTATPIPRTLAMTAYADLDTSVIDELPPGRTPINTIALPDSRRDDVIERIRQGCMNDDRQAYWVCTLIEESEVLQCQAAEDTANHLQEALPELQIGLVHGRMKPAEKQQVMEAFKAGDLHLLVATTVIEVGVDVPNSSLMVIENPERLGLAQLHQLRGRVGRGSVASHCVLMYKSPLSKTATKRLGVLRESNDGFVIAQKDLEIRGPGELLGTKQTGLADLKIADLIRDKDLIPEVQQHAYLLWQQHPQQAEAIIQRWLGNREQYSNA</sequence>
<evidence type="ECO:0000256" key="3">
    <source>
        <dbReference type="ARBA" id="ARBA00022741"/>
    </source>
</evidence>
<evidence type="ECO:0000256" key="7">
    <source>
        <dbReference type="ARBA" id="ARBA00022840"/>
    </source>
</evidence>
<name>A0A3E0U2P1_9GAMM</name>
<gene>
    <name evidence="18" type="primary">recG</name>
    <name evidence="18" type="ORF">DXX94_11045</name>
</gene>
<dbReference type="PANTHER" id="PTHR47964">
    <property type="entry name" value="ATP-DEPENDENT DNA HELICASE HOMOLOG RECG, CHLOROPLASTIC"/>
    <property type="match status" value="1"/>
</dbReference>
<dbReference type="CDD" id="cd17992">
    <property type="entry name" value="DEXHc_RecG"/>
    <property type="match status" value="1"/>
</dbReference>
<evidence type="ECO:0000256" key="13">
    <source>
        <dbReference type="ARBA" id="ARBA00034808"/>
    </source>
</evidence>
<keyword evidence="7 15" id="KW-0067">ATP-binding</keyword>
<keyword evidence="5 15" id="KW-0378">Hydrolase</keyword>
<dbReference type="GO" id="GO:0006310">
    <property type="term" value="P:DNA recombination"/>
    <property type="evidence" value="ECO:0007669"/>
    <property type="project" value="UniProtKB-UniRule"/>
</dbReference>
<dbReference type="EMBL" id="QUOT01000001">
    <property type="protein sequence ID" value="REL31206.1"/>
    <property type="molecule type" value="Genomic_DNA"/>
</dbReference>
<dbReference type="SMART" id="SM00487">
    <property type="entry name" value="DEXDc"/>
    <property type="match status" value="1"/>
</dbReference>
<dbReference type="NCBIfam" id="TIGR00643">
    <property type="entry name" value="recG"/>
    <property type="match status" value="1"/>
</dbReference>
<feature type="domain" description="Helicase C-terminal" evidence="17">
    <location>
        <begin position="484"/>
        <end position="630"/>
    </location>
</feature>
<protein>
    <recommendedName>
        <fullName evidence="2 15">ATP-dependent DNA helicase RecG</fullName>
        <ecNumber evidence="13 15">5.6.2.4</ecNumber>
    </recommendedName>
</protein>
<dbReference type="Gene3D" id="2.40.50.140">
    <property type="entry name" value="Nucleic acid-binding proteins"/>
    <property type="match status" value="1"/>
</dbReference>
<comment type="caution">
    <text evidence="18">The sequence shown here is derived from an EMBL/GenBank/DDBJ whole genome shotgun (WGS) entry which is preliminary data.</text>
</comment>
<dbReference type="InterPro" id="IPR012340">
    <property type="entry name" value="NA-bd_OB-fold"/>
</dbReference>
<dbReference type="Pfam" id="PF00271">
    <property type="entry name" value="Helicase_C"/>
    <property type="match status" value="1"/>
</dbReference>
<feature type="domain" description="Helicase ATP-binding" evidence="16">
    <location>
        <begin position="285"/>
        <end position="450"/>
    </location>
</feature>
<dbReference type="PROSITE" id="PS51192">
    <property type="entry name" value="HELICASE_ATP_BIND_1"/>
    <property type="match status" value="1"/>
</dbReference>
<dbReference type="GO" id="GO:0003677">
    <property type="term" value="F:DNA binding"/>
    <property type="evidence" value="ECO:0007669"/>
    <property type="project" value="UniProtKB-KW"/>
</dbReference>
<evidence type="ECO:0000256" key="12">
    <source>
        <dbReference type="ARBA" id="ARBA00034617"/>
    </source>
</evidence>
<organism evidence="18 19">
    <name type="scientific">Thalassotalea euphylliae</name>
    <dbReference type="NCBI Taxonomy" id="1655234"/>
    <lineage>
        <taxon>Bacteria</taxon>
        <taxon>Pseudomonadati</taxon>
        <taxon>Pseudomonadota</taxon>
        <taxon>Gammaproteobacteria</taxon>
        <taxon>Alteromonadales</taxon>
        <taxon>Colwelliaceae</taxon>
        <taxon>Thalassotalea</taxon>
    </lineage>
</organism>
<dbReference type="Pfam" id="PF19833">
    <property type="entry name" value="RecG_dom3_C"/>
    <property type="match status" value="1"/>
</dbReference>
<keyword evidence="8" id="KW-0238">DNA-binding</keyword>
<dbReference type="NCBIfam" id="NF008163">
    <property type="entry name" value="PRK10917.1-1"/>
    <property type="match status" value="1"/>
</dbReference>
<keyword evidence="9 15" id="KW-0233">DNA recombination</keyword>
<dbReference type="SMART" id="SM00490">
    <property type="entry name" value="HELICc"/>
    <property type="match status" value="1"/>
</dbReference>
<dbReference type="EC" id="5.6.2.4" evidence="13 15"/>
<dbReference type="PROSITE" id="PS51194">
    <property type="entry name" value="HELICASE_CTER"/>
    <property type="match status" value="1"/>
</dbReference>
<dbReference type="Pfam" id="PF17191">
    <property type="entry name" value="RecG_wedge"/>
    <property type="match status" value="1"/>
</dbReference>
<evidence type="ECO:0000256" key="11">
    <source>
        <dbReference type="ARBA" id="ARBA00023235"/>
    </source>
</evidence>